<dbReference type="InterPro" id="IPR000639">
    <property type="entry name" value="Epox_hydrolase-like"/>
</dbReference>
<dbReference type="InterPro" id="IPR050266">
    <property type="entry name" value="AB_hydrolase_sf"/>
</dbReference>
<dbReference type="RefSeq" id="WP_245836657.1">
    <property type="nucleotide sequence ID" value="NZ_FZPA01000005.1"/>
</dbReference>
<feature type="domain" description="AB hydrolase-1" evidence="1">
    <location>
        <begin position="6"/>
        <end position="242"/>
    </location>
</feature>
<dbReference type="PANTHER" id="PTHR43798:SF33">
    <property type="entry name" value="HYDROLASE, PUTATIVE (AFU_ORTHOLOGUE AFUA_2G14860)-RELATED"/>
    <property type="match status" value="1"/>
</dbReference>
<dbReference type="SUPFAM" id="SSF53474">
    <property type="entry name" value="alpha/beta-Hydrolases"/>
    <property type="match status" value="1"/>
</dbReference>
<reference evidence="2 3" key="1">
    <citation type="submission" date="2017-06" db="EMBL/GenBank/DDBJ databases">
        <authorList>
            <person name="Kim H.J."/>
            <person name="Triplett B.A."/>
        </authorList>
    </citation>
    <scope>NUCLEOTIDE SEQUENCE [LARGE SCALE GENOMIC DNA]</scope>
    <source>
        <strain evidence="2 3">DS15</strain>
    </source>
</reference>
<dbReference type="AlphaFoldDB" id="A0A239HDE6"/>
<dbReference type="InterPro" id="IPR029058">
    <property type="entry name" value="AB_hydrolase_fold"/>
</dbReference>
<dbReference type="GO" id="GO:0003824">
    <property type="term" value="F:catalytic activity"/>
    <property type="evidence" value="ECO:0007669"/>
    <property type="project" value="InterPro"/>
</dbReference>
<accession>A0A239HDE6</accession>
<dbReference type="GO" id="GO:0016020">
    <property type="term" value="C:membrane"/>
    <property type="evidence" value="ECO:0007669"/>
    <property type="project" value="TreeGrafter"/>
</dbReference>
<dbReference type="InterPro" id="IPR000073">
    <property type="entry name" value="AB_hydrolase_1"/>
</dbReference>
<name>A0A239HDE6_9SPHN</name>
<evidence type="ECO:0000313" key="2">
    <source>
        <dbReference type="EMBL" id="SNS79390.1"/>
    </source>
</evidence>
<protein>
    <submittedName>
        <fullName evidence="2">Pimeloyl-ACP methyl ester carboxylesterase</fullName>
    </submittedName>
</protein>
<dbReference type="Gene3D" id="3.40.50.1820">
    <property type="entry name" value="alpha/beta hydrolase"/>
    <property type="match status" value="1"/>
</dbReference>
<sequence>MTTAKLFLHGVPDSPAIWRPLIDALELDDTPVALPALPGFTGPLPAGFAATKEAYADWAVGEAEALAAAHGPIDIVGHDWGALIAQRAATLRPDLIRSWAVSNAVIDPDYRGHRIARIWNTPLLGEIFMALSRPAALARGLAEQGVPAALAAEEARQWANKDKRRAILRLYRSAHGLDFSRDWARDLDRLPRRGALIWGADDPYVDRSVASRFAAARGFPLTMIEDAGHWAIAERPLTVAAALRAFWDGLDREARD</sequence>
<evidence type="ECO:0000313" key="3">
    <source>
        <dbReference type="Proteomes" id="UP000198339"/>
    </source>
</evidence>
<organism evidence="2 3">
    <name type="scientific">Sphingopyxis indica</name>
    <dbReference type="NCBI Taxonomy" id="436663"/>
    <lineage>
        <taxon>Bacteria</taxon>
        <taxon>Pseudomonadati</taxon>
        <taxon>Pseudomonadota</taxon>
        <taxon>Alphaproteobacteria</taxon>
        <taxon>Sphingomonadales</taxon>
        <taxon>Sphingomonadaceae</taxon>
        <taxon>Sphingopyxis</taxon>
    </lineage>
</organism>
<proteinExistence type="predicted"/>
<gene>
    <name evidence="2" type="ORF">SAMN06295955_105105</name>
</gene>
<dbReference type="PANTHER" id="PTHR43798">
    <property type="entry name" value="MONOACYLGLYCEROL LIPASE"/>
    <property type="match status" value="1"/>
</dbReference>
<keyword evidence="3" id="KW-1185">Reference proteome</keyword>
<dbReference type="PRINTS" id="PR00412">
    <property type="entry name" value="EPOXHYDRLASE"/>
</dbReference>
<dbReference type="Pfam" id="PF12697">
    <property type="entry name" value="Abhydrolase_6"/>
    <property type="match status" value="1"/>
</dbReference>
<dbReference type="EMBL" id="FZPA01000005">
    <property type="protein sequence ID" value="SNS79390.1"/>
    <property type="molecule type" value="Genomic_DNA"/>
</dbReference>
<evidence type="ECO:0000259" key="1">
    <source>
        <dbReference type="Pfam" id="PF12697"/>
    </source>
</evidence>
<dbReference type="Proteomes" id="UP000198339">
    <property type="component" value="Unassembled WGS sequence"/>
</dbReference>